<protein>
    <submittedName>
        <fullName evidence="2">Rod shape-determining protein</fullName>
    </submittedName>
</protein>
<dbReference type="InterPro" id="IPR043129">
    <property type="entry name" value="ATPase_NBD"/>
</dbReference>
<keyword evidence="3" id="KW-1185">Reference proteome</keyword>
<accession>A0A8U0A6D9</accession>
<gene>
    <name evidence="2" type="ORF">MW046_03390</name>
</gene>
<dbReference type="Pfam" id="PF25229">
    <property type="entry name" value="Salactin"/>
    <property type="match status" value="1"/>
</dbReference>
<dbReference type="KEGG" id="haad:MW046_03390"/>
<dbReference type="AlphaFoldDB" id="A0A8U0A6D9"/>
<reference evidence="2" key="1">
    <citation type="submission" date="2022-04" db="EMBL/GenBank/DDBJ databases">
        <title>Halocatena sp. nov., isolated from a salt lake.</title>
        <authorList>
            <person name="Cui H.-L."/>
        </authorList>
    </citation>
    <scope>NUCLEOTIDE SEQUENCE</scope>
    <source>
        <strain evidence="2">AD-1</strain>
    </source>
</reference>
<feature type="compositionally biased region" description="Acidic residues" evidence="1">
    <location>
        <begin position="1"/>
        <end position="16"/>
    </location>
</feature>
<dbReference type="InterPro" id="IPR057331">
    <property type="entry name" value="Salactin"/>
</dbReference>
<dbReference type="RefSeq" id="WP_247994164.1">
    <property type="nucleotide sequence ID" value="NZ_CP096019.1"/>
</dbReference>
<dbReference type="Proteomes" id="UP000831768">
    <property type="component" value="Chromosome"/>
</dbReference>
<evidence type="ECO:0000256" key="1">
    <source>
        <dbReference type="SAM" id="MobiDB-lite"/>
    </source>
</evidence>
<proteinExistence type="predicted"/>
<name>A0A8U0A6D9_9EURY</name>
<evidence type="ECO:0000313" key="2">
    <source>
        <dbReference type="EMBL" id="UPM43497.1"/>
    </source>
</evidence>
<dbReference type="SUPFAM" id="SSF53067">
    <property type="entry name" value="Actin-like ATPase domain"/>
    <property type="match status" value="1"/>
</dbReference>
<feature type="region of interest" description="Disordered" evidence="1">
    <location>
        <begin position="1"/>
        <end position="23"/>
    </location>
</feature>
<organism evidence="2 3">
    <name type="scientific">Halocatena salina</name>
    <dbReference type="NCBI Taxonomy" id="2934340"/>
    <lineage>
        <taxon>Archaea</taxon>
        <taxon>Methanobacteriati</taxon>
        <taxon>Methanobacteriota</taxon>
        <taxon>Stenosarchaea group</taxon>
        <taxon>Halobacteria</taxon>
        <taxon>Halobacteriales</taxon>
        <taxon>Natronomonadaceae</taxon>
        <taxon>Halocatena</taxon>
    </lineage>
</organism>
<dbReference type="Gene3D" id="3.30.420.40">
    <property type="match status" value="1"/>
</dbReference>
<dbReference type="GeneID" id="71927059"/>
<dbReference type="EMBL" id="CP096019">
    <property type="protein sequence ID" value="UPM43497.1"/>
    <property type="molecule type" value="Genomic_DNA"/>
</dbReference>
<dbReference type="PANTHER" id="PTHR42749:SF1">
    <property type="entry name" value="CELL SHAPE-DETERMINING PROTEIN MREB"/>
    <property type="match status" value="1"/>
</dbReference>
<evidence type="ECO:0000313" key="3">
    <source>
        <dbReference type="Proteomes" id="UP000831768"/>
    </source>
</evidence>
<sequence>MLDEEMDDEEELDEENPAPVGVKLGSTRTVVVQPQGNVVRTHETLTCLATYQDVLTGKRRAVYGEEAANEYPERVQFMLRSGLPEDDERAETAATFFNKFARANNVPEDSVVVYAIPTIDNERGLSNLAEVIEQSGIGSQLIRSYPESLCGSVPALGGGLDAINRIFIAINMGSTNLEACAYRRGEQLSGFSTGSVTGNEVDRWIANNVEEETQGRVNIDQTTAREYKEEYGDFNDFQPFTDIIQQPGGGTHEFTIERSVVDALDRYVDEAVDEIANEFLPQLANRYIKIYKQTLEEPIVLTGGMACIPGLVEEFEDRLSKELQHEVEVTAPEEPVTAAARGAQRIAQRFVEDDAY</sequence>
<dbReference type="PANTHER" id="PTHR42749">
    <property type="entry name" value="CELL SHAPE-DETERMINING PROTEIN MREB"/>
    <property type="match status" value="1"/>
</dbReference>